<dbReference type="EMBL" id="AGBW02010564">
    <property type="protein sequence ID" value="OWR48300.1"/>
    <property type="molecule type" value="Genomic_DNA"/>
</dbReference>
<organism evidence="1 2">
    <name type="scientific">Danaus plexippus plexippus</name>
    <dbReference type="NCBI Taxonomy" id="278856"/>
    <lineage>
        <taxon>Eukaryota</taxon>
        <taxon>Metazoa</taxon>
        <taxon>Ecdysozoa</taxon>
        <taxon>Arthropoda</taxon>
        <taxon>Hexapoda</taxon>
        <taxon>Insecta</taxon>
        <taxon>Pterygota</taxon>
        <taxon>Neoptera</taxon>
        <taxon>Endopterygota</taxon>
        <taxon>Lepidoptera</taxon>
        <taxon>Glossata</taxon>
        <taxon>Ditrysia</taxon>
        <taxon>Papilionoidea</taxon>
        <taxon>Nymphalidae</taxon>
        <taxon>Danainae</taxon>
        <taxon>Danaini</taxon>
        <taxon>Danaina</taxon>
        <taxon>Danaus</taxon>
        <taxon>Danaus</taxon>
    </lineage>
</organism>
<protein>
    <submittedName>
        <fullName evidence="1">Non-LTR retrotransposon CATS</fullName>
    </submittedName>
</protein>
<dbReference type="KEGG" id="dpl:KGM_208490"/>
<evidence type="ECO:0000313" key="2">
    <source>
        <dbReference type="Proteomes" id="UP000007151"/>
    </source>
</evidence>
<reference evidence="1 2" key="1">
    <citation type="journal article" date="2011" name="Cell">
        <title>The monarch butterfly genome yields insights into long-distance migration.</title>
        <authorList>
            <person name="Zhan S."/>
            <person name="Merlin C."/>
            <person name="Boore J.L."/>
            <person name="Reppert S.M."/>
        </authorList>
    </citation>
    <scope>NUCLEOTIDE SEQUENCE [LARGE SCALE GENOMIC DNA]</scope>
    <source>
        <strain evidence="1">F-2</strain>
    </source>
</reference>
<keyword evidence="2" id="KW-1185">Reference proteome</keyword>
<accession>A0A212F3I5</accession>
<sequence length="150" mass="16732">MAVQVTYANNGIRCSEQISSRTPPPSCHAHSFARISLYRLVTKTTLPSAGIYGHVADKKCVRKRLLSMQISFALRAIRGFRTVSISAALALALFIPLDLKVKEVNRVEPTHLTGSSPLLRANITLELPTRPYLLFHPSLRQSHNSHTFRN</sequence>
<dbReference type="InParanoid" id="A0A212F3I5"/>
<comment type="caution">
    <text evidence="1">The sequence shown here is derived from an EMBL/GenBank/DDBJ whole genome shotgun (WGS) entry which is preliminary data.</text>
</comment>
<name>A0A212F3I5_DANPL</name>
<dbReference type="Proteomes" id="UP000007151">
    <property type="component" value="Unassembled WGS sequence"/>
</dbReference>
<dbReference type="STRING" id="278856.A0A212F3I5"/>
<dbReference type="AlphaFoldDB" id="A0A212F3I5"/>
<evidence type="ECO:0000313" key="1">
    <source>
        <dbReference type="EMBL" id="OWR48300.1"/>
    </source>
</evidence>
<gene>
    <name evidence="1" type="ORF">KGM_208490</name>
</gene>
<proteinExistence type="predicted"/>